<organism evidence="2 3">
    <name type="scientific">Lithospermum erythrorhizon</name>
    <name type="common">Purple gromwell</name>
    <name type="synonym">Lithospermum officinale var. erythrorhizon</name>
    <dbReference type="NCBI Taxonomy" id="34254"/>
    <lineage>
        <taxon>Eukaryota</taxon>
        <taxon>Viridiplantae</taxon>
        <taxon>Streptophyta</taxon>
        <taxon>Embryophyta</taxon>
        <taxon>Tracheophyta</taxon>
        <taxon>Spermatophyta</taxon>
        <taxon>Magnoliopsida</taxon>
        <taxon>eudicotyledons</taxon>
        <taxon>Gunneridae</taxon>
        <taxon>Pentapetalae</taxon>
        <taxon>asterids</taxon>
        <taxon>lamiids</taxon>
        <taxon>Boraginales</taxon>
        <taxon>Boraginaceae</taxon>
        <taxon>Boraginoideae</taxon>
        <taxon>Lithospermeae</taxon>
        <taxon>Lithospermum</taxon>
    </lineage>
</organism>
<proteinExistence type="predicted"/>
<name>A0AAV3P220_LITER</name>
<protein>
    <submittedName>
        <fullName evidence="2">Uncharacterized protein</fullName>
    </submittedName>
</protein>
<evidence type="ECO:0000313" key="3">
    <source>
        <dbReference type="Proteomes" id="UP001454036"/>
    </source>
</evidence>
<feature type="region of interest" description="Disordered" evidence="1">
    <location>
        <begin position="110"/>
        <end position="132"/>
    </location>
</feature>
<dbReference type="EMBL" id="BAABME010000809">
    <property type="protein sequence ID" value="GAA0145629.1"/>
    <property type="molecule type" value="Genomic_DNA"/>
</dbReference>
<gene>
    <name evidence="2" type="ORF">LIER_05782</name>
</gene>
<evidence type="ECO:0000313" key="2">
    <source>
        <dbReference type="EMBL" id="GAA0145629.1"/>
    </source>
</evidence>
<evidence type="ECO:0000256" key="1">
    <source>
        <dbReference type="SAM" id="MobiDB-lite"/>
    </source>
</evidence>
<keyword evidence="3" id="KW-1185">Reference proteome</keyword>
<reference evidence="2 3" key="1">
    <citation type="submission" date="2024-01" db="EMBL/GenBank/DDBJ databases">
        <title>The complete chloroplast genome sequence of Lithospermum erythrorhizon: insights into the phylogenetic relationship among Boraginaceae species and the maternal lineages of purple gromwells.</title>
        <authorList>
            <person name="Okada T."/>
            <person name="Watanabe K."/>
        </authorList>
    </citation>
    <scope>NUCLEOTIDE SEQUENCE [LARGE SCALE GENOMIC DNA]</scope>
</reference>
<sequence>MTGGGILRETPSPPATRRESPVRIIDAVTLNHVQLYTSMGAEVQYGDLVFTPYQDPFANVALKQGEANNYVFEEIDNYPVNSVAPVSTDADQVLHAGFSTRTVVPSFTEDSASFSANEQGENSGTLPAFTEN</sequence>
<comment type="caution">
    <text evidence="2">The sequence shown here is derived from an EMBL/GenBank/DDBJ whole genome shotgun (WGS) entry which is preliminary data.</text>
</comment>
<dbReference type="AlphaFoldDB" id="A0AAV3P220"/>
<accession>A0AAV3P220</accession>
<dbReference type="Proteomes" id="UP001454036">
    <property type="component" value="Unassembled WGS sequence"/>
</dbReference>